<evidence type="ECO:0000256" key="5">
    <source>
        <dbReference type="ARBA" id="ARBA00022496"/>
    </source>
</evidence>
<keyword evidence="3" id="KW-0813">Transport</keyword>
<keyword evidence="5" id="KW-0410">Iron transport</keyword>
<dbReference type="AlphaFoldDB" id="A0A839INX2"/>
<dbReference type="InterPro" id="IPR051535">
    <property type="entry name" value="Siderophore_ABC-ATPase"/>
</dbReference>
<evidence type="ECO:0000256" key="7">
    <source>
        <dbReference type="ARBA" id="ARBA00022840"/>
    </source>
</evidence>
<accession>A0A839INX2</accession>
<evidence type="ECO:0000256" key="4">
    <source>
        <dbReference type="ARBA" id="ARBA00022475"/>
    </source>
</evidence>
<reference evidence="12 13" key="1">
    <citation type="submission" date="2020-08" db="EMBL/GenBank/DDBJ databases">
        <title>Oceanospirillum sp. nov. isolated from marine sediment.</title>
        <authorList>
            <person name="Ji X."/>
        </authorList>
    </citation>
    <scope>NUCLEOTIDE SEQUENCE [LARGE SCALE GENOMIC DNA]</scope>
    <source>
        <strain evidence="12 13">D5</strain>
    </source>
</reference>
<dbReference type="InterPro" id="IPR017871">
    <property type="entry name" value="ABC_transporter-like_CS"/>
</dbReference>
<dbReference type="SMART" id="SM00382">
    <property type="entry name" value="AAA"/>
    <property type="match status" value="1"/>
</dbReference>
<dbReference type="FunFam" id="3.40.50.300:FF:000134">
    <property type="entry name" value="Iron-enterobactin ABC transporter ATP-binding protein"/>
    <property type="match status" value="1"/>
</dbReference>
<dbReference type="PROSITE" id="PS50893">
    <property type="entry name" value="ABC_TRANSPORTER_2"/>
    <property type="match status" value="1"/>
</dbReference>
<feature type="domain" description="ABC transporter" evidence="11">
    <location>
        <begin position="2"/>
        <end position="238"/>
    </location>
</feature>
<organism evidence="12 13">
    <name type="scientific">Oceanospirillum sediminis</name>
    <dbReference type="NCBI Taxonomy" id="2760088"/>
    <lineage>
        <taxon>Bacteria</taxon>
        <taxon>Pseudomonadati</taxon>
        <taxon>Pseudomonadota</taxon>
        <taxon>Gammaproteobacteria</taxon>
        <taxon>Oceanospirillales</taxon>
        <taxon>Oceanospirillaceae</taxon>
        <taxon>Oceanospirillum</taxon>
    </lineage>
</organism>
<name>A0A839INX2_9GAMM</name>
<dbReference type="GO" id="GO:0006826">
    <property type="term" value="P:iron ion transport"/>
    <property type="evidence" value="ECO:0007669"/>
    <property type="project" value="UniProtKB-KW"/>
</dbReference>
<evidence type="ECO:0000256" key="3">
    <source>
        <dbReference type="ARBA" id="ARBA00022448"/>
    </source>
</evidence>
<protein>
    <submittedName>
        <fullName evidence="12">ABC transporter ATP-binding protein</fullName>
    </submittedName>
</protein>
<dbReference type="RefSeq" id="WP_182807976.1">
    <property type="nucleotide sequence ID" value="NZ_JACJFM010000005.1"/>
</dbReference>
<evidence type="ECO:0000256" key="9">
    <source>
        <dbReference type="ARBA" id="ARBA00023065"/>
    </source>
</evidence>
<dbReference type="EMBL" id="JACJFM010000005">
    <property type="protein sequence ID" value="MBB1486199.1"/>
    <property type="molecule type" value="Genomic_DNA"/>
</dbReference>
<keyword evidence="9" id="KW-0406">Ion transport</keyword>
<evidence type="ECO:0000256" key="10">
    <source>
        <dbReference type="ARBA" id="ARBA00023136"/>
    </source>
</evidence>
<keyword evidence="13" id="KW-1185">Reference proteome</keyword>
<evidence type="ECO:0000313" key="12">
    <source>
        <dbReference type="EMBL" id="MBB1486199.1"/>
    </source>
</evidence>
<evidence type="ECO:0000313" key="13">
    <source>
        <dbReference type="Proteomes" id="UP000565262"/>
    </source>
</evidence>
<dbReference type="Proteomes" id="UP000565262">
    <property type="component" value="Unassembled WGS sequence"/>
</dbReference>
<dbReference type="GO" id="GO:0016887">
    <property type="term" value="F:ATP hydrolysis activity"/>
    <property type="evidence" value="ECO:0007669"/>
    <property type="project" value="InterPro"/>
</dbReference>
<keyword evidence="8" id="KW-0408">Iron</keyword>
<keyword evidence="7 12" id="KW-0067">ATP-binding</keyword>
<evidence type="ECO:0000256" key="8">
    <source>
        <dbReference type="ARBA" id="ARBA00023004"/>
    </source>
</evidence>
<dbReference type="Gene3D" id="3.40.50.300">
    <property type="entry name" value="P-loop containing nucleotide triphosphate hydrolases"/>
    <property type="match status" value="1"/>
</dbReference>
<dbReference type="GO" id="GO:0005886">
    <property type="term" value="C:plasma membrane"/>
    <property type="evidence" value="ECO:0007669"/>
    <property type="project" value="UniProtKB-SubCell"/>
</dbReference>
<dbReference type="InterPro" id="IPR027417">
    <property type="entry name" value="P-loop_NTPase"/>
</dbReference>
<comment type="caution">
    <text evidence="12">The sequence shown here is derived from an EMBL/GenBank/DDBJ whole genome shotgun (WGS) entry which is preliminary data.</text>
</comment>
<evidence type="ECO:0000259" key="11">
    <source>
        <dbReference type="PROSITE" id="PS50893"/>
    </source>
</evidence>
<keyword evidence="10" id="KW-0472">Membrane</keyword>
<evidence type="ECO:0000256" key="2">
    <source>
        <dbReference type="ARBA" id="ARBA00005417"/>
    </source>
</evidence>
<keyword evidence="4" id="KW-1003">Cell membrane</keyword>
<dbReference type="PROSITE" id="PS00211">
    <property type="entry name" value="ABC_TRANSPORTER_1"/>
    <property type="match status" value="1"/>
</dbReference>
<sequence>MFELHNIRIERNQRVILKLDQLSIDDKAFTVILGHNGSGKSTLMNLLARQLTPDQGEIAFQGQLLASLSQKMLARQIAFLPQRLPEVAGLTVRELVRQGRFPWRGTLGRWQKEDQQIITQAMQQTEVSAYADTLADQLSGGERQRAWIAMLLAQQSPVLLLDEPTSALDLSHQYDLMALLKQLNQETGRGVIVILHDLNLVSRFADQVIALKGGELFYQGAVHGSEQQQGRTQEQDTGFLNDELLTELYQVPVRLMNHPDNLHKVAVVC</sequence>
<dbReference type="SUPFAM" id="SSF52540">
    <property type="entry name" value="P-loop containing nucleoside triphosphate hydrolases"/>
    <property type="match status" value="1"/>
</dbReference>
<comment type="subcellular location">
    <subcellularLocation>
        <location evidence="1">Cell membrane</location>
        <topology evidence="1">Peripheral membrane protein</topology>
    </subcellularLocation>
</comment>
<dbReference type="GO" id="GO:0005524">
    <property type="term" value="F:ATP binding"/>
    <property type="evidence" value="ECO:0007669"/>
    <property type="project" value="UniProtKB-KW"/>
</dbReference>
<dbReference type="PANTHER" id="PTHR42771:SF2">
    <property type="entry name" value="IRON(3+)-HYDROXAMATE IMPORT ATP-BINDING PROTEIN FHUC"/>
    <property type="match status" value="1"/>
</dbReference>
<dbReference type="InterPro" id="IPR003439">
    <property type="entry name" value="ABC_transporter-like_ATP-bd"/>
</dbReference>
<dbReference type="PANTHER" id="PTHR42771">
    <property type="entry name" value="IRON(3+)-HYDROXAMATE IMPORT ATP-BINDING PROTEIN FHUC"/>
    <property type="match status" value="1"/>
</dbReference>
<dbReference type="Pfam" id="PF00005">
    <property type="entry name" value="ABC_tran"/>
    <property type="match status" value="1"/>
</dbReference>
<comment type="similarity">
    <text evidence="2">Belongs to the ABC transporter superfamily.</text>
</comment>
<dbReference type="CDD" id="cd03214">
    <property type="entry name" value="ABC_Iron-Siderophores_B12_Hemin"/>
    <property type="match status" value="1"/>
</dbReference>
<evidence type="ECO:0000256" key="1">
    <source>
        <dbReference type="ARBA" id="ARBA00004202"/>
    </source>
</evidence>
<evidence type="ECO:0000256" key="6">
    <source>
        <dbReference type="ARBA" id="ARBA00022741"/>
    </source>
</evidence>
<dbReference type="InterPro" id="IPR003593">
    <property type="entry name" value="AAA+_ATPase"/>
</dbReference>
<keyword evidence="6" id="KW-0547">Nucleotide-binding</keyword>
<gene>
    <name evidence="12" type="ORF">H4O21_06220</name>
</gene>
<proteinExistence type="inferred from homology"/>